<evidence type="ECO:0000256" key="4">
    <source>
        <dbReference type="ARBA" id="ARBA00022960"/>
    </source>
</evidence>
<dbReference type="Pfam" id="PF00768">
    <property type="entry name" value="Peptidase_S11"/>
    <property type="match status" value="1"/>
</dbReference>
<evidence type="ECO:0000256" key="9">
    <source>
        <dbReference type="RuleBase" id="RU004016"/>
    </source>
</evidence>
<dbReference type="EMBL" id="WMEX01000001">
    <property type="protein sequence ID" value="MYL25360.1"/>
    <property type="molecule type" value="Genomic_DNA"/>
</dbReference>
<dbReference type="GO" id="GO:0008360">
    <property type="term" value="P:regulation of cell shape"/>
    <property type="evidence" value="ECO:0007669"/>
    <property type="project" value="UniProtKB-KW"/>
</dbReference>
<evidence type="ECO:0000313" key="13">
    <source>
        <dbReference type="Proteomes" id="UP000460751"/>
    </source>
</evidence>
<dbReference type="GO" id="GO:0009002">
    <property type="term" value="F:serine-type D-Ala-D-Ala carboxypeptidase activity"/>
    <property type="evidence" value="ECO:0007669"/>
    <property type="project" value="InterPro"/>
</dbReference>
<dbReference type="GO" id="GO:0009252">
    <property type="term" value="P:peptidoglycan biosynthetic process"/>
    <property type="evidence" value="ECO:0007669"/>
    <property type="project" value="UniProtKB-KW"/>
</dbReference>
<dbReference type="GO" id="GO:0046677">
    <property type="term" value="P:response to antibiotic"/>
    <property type="evidence" value="ECO:0007669"/>
    <property type="project" value="InterPro"/>
</dbReference>
<sequence length="318" mass="35654">MVRHWLTWLFCLLILLPAGAGASPLTEGLDTRNLELASVHSAVVDLETGSQIHGKHAQTPVPIASITKVMTALVVLESDEPLDEYLTILERDRPAPVNAYSRIRINSEATRRDLLRIALMSSENLAAHQLARHHPGGYDAFIEAMNRKATLLGMNNSRFVDPAGLSSKNQSTAADLTRLMRAAWKNETLRELSTTRYHTVHFRSPRYQLRYGNTNVLVHRRGWPVRLTKTGYLNDAGRCLMMVTRVDDRPVGMVFLNSFGKHTPLGDAGRVRRWIRTGKSGAIAGAAKRYERRQVQALRARETQTAENTHKNSMETAQ</sequence>
<dbReference type="OrthoDB" id="5688590at2"/>
<dbReference type="NCBIfam" id="NF008668">
    <property type="entry name" value="PRK11669.1"/>
    <property type="match status" value="1"/>
</dbReference>
<evidence type="ECO:0000313" key="12">
    <source>
        <dbReference type="EMBL" id="MYL25360.1"/>
    </source>
</evidence>
<dbReference type="GO" id="GO:0030655">
    <property type="term" value="P:beta-lactam antibiotic catabolic process"/>
    <property type="evidence" value="ECO:0007669"/>
    <property type="project" value="InterPro"/>
</dbReference>
<dbReference type="PRINTS" id="PR00725">
    <property type="entry name" value="DADACBPTASE1"/>
</dbReference>
<keyword evidence="4" id="KW-0133">Cell shape</keyword>
<evidence type="ECO:0000256" key="5">
    <source>
        <dbReference type="ARBA" id="ARBA00022984"/>
    </source>
</evidence>
<evidence type="ECO:0000256" key="8">
    <source>
        <dbReference type="PIRSR" id="PIRSR618044-2"/>
    </source>
</evidence>
<reference evidence="12 13" key="1">
    <citation type="submission" date="2019-11" db="EMBL/GenBank/DDBJ databases">
        <title>Genome sequences of 17 halophilic strains isolated from different environments.</title>
        <authorList>
            <person name="Furrow R.E."/>
        </authorList>
    </citation>
    <scope>NUCLEOTIDE SEQUENCE [LARGE SCALE GENOMIC DNA]</scope>
    <source>
        <strain evidence="12 13">22507_15_FS</strain>
    </source>
</reference>
<dbReference type="GO" id="GO:0006508">
    <property type="term" value="P:proteolysis"/>
    <property type="evidence" value="ECO:0007669"/>
    <property type="project" value="InterPro"/>
</dbReference>
<keyword evidence="6" id="KW-0961">Cell wall biogenesis/degradation</keyword>
<accession>A0A9X5B342</accession>
<evidence type="ECO:0000256" key="2">
    <source>
        <dbReference type="ARBA" id="ARBA00022729"/>
    </source>
</evidence>
<organism evidence="12 13">
    <name type="scientific">Vreelandella halophila</name>
    <dbReference type="NCBI Taxonomy" id="86177"/>
    <lineage>
        <taxon>Bacteria</taxon>
        <taxon>Pseudomonadati</taxon>
        <taxon>Pseudomonadota</taxon>
        <taxon>Gammaproteobacteria</taxon>
        <taxon>Oceanospirillales</taxon>
        <taxon>Halomonadaceae</taxon>
        <taxon>Vreelandella</taxon>
    </lineage>
</organism>
<comment type="caution">
    <text evidence="12">The sequence shown here is derived from an EMBL/GenBank/DDBJ whole genome shotgun (WGS) entry which is preliminary data.</text>
</comment>
<dbReference type="InterPro" id="IPR001967">
    <property type="entry name" value="Peptidase_S11_N"/>
</dbReference>
<evidence type="ECO:0000259" key="11">
    <source>
        <dbReference type="Pfam" id="PF00768"/>
    </source>
</evidence>
<dbReference type="GO" id="GO:0008800">
    <property type="term" value="F:beta-lactamase activity"/>
    <property type="evidence" value="ECO:0007669"/>
    <property type="project" value="InterPro"/>
</dbReference>
<dbReference type="InterPro" id="IPR012338">
    <property type="entry name" value="Beta-lactam/transpept-like"/>
</dbReference>
<dbReference type="InterPro" id="IPR000871">
    <property type="entry name" value="Beta-lactam_class-A"/>
</dbReference>
<protein>
    <submittedName>
        <fullName evidence="12">D-alanyl-D-alanine endopeptidase</fullName>
        <ecNumber evidence="12">3.4.21.-</ecNumber>
    </submittedName>
</protein>
<feature type="active site" description="Proton acceptor" evidence="7">
    <location>
        <position position="68"/>
    </location>
</feature>
<evidence type="ECO:0000256" key="1">
    <source>
        <dbReference type="ARBA" id="ARBA00007164"/>
    </source>
</evidence>
<evidence type="ECO:0000256" key="7">
    <source>
        <dbReference type="PIRSR" id="PIRSR618044-1"/>
    </source>
</evidence>
<dbReference type="PANTHER" id="PTHR35333">
    <property type="entry name" value="BETA-LACTAMASE"/>
    <property type="match status" value="1"/>
</dbReference>
<feature type="binding site" evidence="8">
    <location>
        <position position="229"/>
    </location>
    <ligand>
        <name>substrate</name>
    </ligand>
</feature>
<evidence type="ECO:0000256" key="3">
    <source>
        <dbReference type="ARBA" id="ARBA00022801"/>
    </source>
</evidence>
<dbReference type="SUPFAM" id="SSF56601">
    <property type="entry name" value="beta-lactamase/transpeptidase-like"/>
    <property type="match status" value="1"/>
</dbReference>
<dbReference type="PANTHER" id="PTHR35333:SF3">
    <property type="entry name" value="BETA-LACTAMASE-TYPE TRANSPEPTIDASE FOLD CONTAINING PROTEIN"/>
    <property type="match status" value="1"/>
</dbReference>
<feature type="active site" description="Acyl-ester intermediate" evidence="7">
    <location>
        <position position="65"/>
    </location>
</feature>
<dbReference type="EC" id="3.4.21.-" evidence="12"/>
<dbReference type="Gene3D" id="3.40.710.10">
    <property type="entry name" value="DD-peptidase/beta-lactamase superfamily"/>
    <property type="match status" value="1"/>
</dbReference>
<feature type="active site" evidence="7">
    <location>
        <position position="122"/>
    </location>
</feature>
<evidence type="ECO:0000256" key="10">
    <source>
        <dbReference type="SAM" id="SignalP"/>
    </source>
</evidence>
<comment type="similarity">
    <text evidence="1 9">Belongs to the peptidase S11 family.</text>
</comment>
<dbReference type="RefSeq" id="WP_160897827.1">
    <property type="nucleotide sequence ID" value="NZ_WMEX01000001.1"/>
</dbReference>
<gene>
    <name evidence="12" type="ORF">GLW01_00980</name>
</gene>
<keyword evidence="2 10" id="KW-0732">Signal</keyword>
<proteinExistence type="inferred from homology"/>
<evidence type="ECO:0000256" key="6">
    <source>
        <dbReference type="ARBA" id="ARBA00023316"/>
    </source>
</evidence>
<dbReference type="GO" id="GO:0071555">
    <property type="term" value="P:cell wall organization"/>
    <property type="evidence" value="ECO:0007669"/>
    <property type="project" value="UniProtKB-KW"/>
</dbReference>
<keyword evidence="13" id="KW-1185">Reference proteome</keyword>
<dbReference type="Proteomes" id="UP000460751">
    <property type="component" value="Unassembled WGS sequence"/>
</dbReference>
<keyword evidence="5" id="KW-0573">Peptidoglycan synthesis</keyword>
<name>A0A9X5B342_9GAMM</name>
<feature type="signal peptide" evidence="10">
    <location>
        <begin position="1"/>
        <end position="22"/>
    </location>
</feature>
<feature type="chain" id="PRO_5040732906" evidence="10">
    <location>
        <begin position="23"/>
        <end position="318"/>
    </location>
</feature>
<dbReference type="AlphaFoldDB" id="A0A9X5B342"/>
<feature type="domain" description="Peptidase S11 D-alanyl-D-alanine carboxypeptidase A N-terminal" evidence="11">
    <location>
        <begin position="34"/>
        <end position="258"/>
    </location>
</feature>
<keyword evidence="3 12" id="KW-0378">Hydrolase</keyword>
<dbReference type="InterPro" id="IPR018044">
    <property type="entry name" value="Peptidase_S11"/>
</dbReference>